<evidence type="ECO:0000256" key="5">
    <source>
        <dbReference type="ARBA" id="ARBA00023242"/>
    </source>
</evidence>
<dbReference type="GO" id="GO:0048513">
    <property type="term" value="P:animal organ development"/>
    <property type="evidence" value="ECO:0007669"/>
    <property type="project" value="TreeGrafter"/>
</dbReference>
<dbReference type="InterPro" id="IPR001356">
    <property type="entry name" value="HD"/>
</dbReference>
<dbReference type="GO" id="GO:0000981">
    <property type="term" value="F:DNA-binding transcription factor activity, RNA polymerase II-specific"/>
    <property type="evidence" value="ECO:0007669"/>
    <property type="project" value="InterPro"/>
</dbReference>
<dbReference type="InterPro" id="IPR017970">
    <property type="entry name" value="Homeobox_CS"/>
</dbReference>
<evidence type="ECO:0000259" key="9">
    <source>
        <dbReference type="PROSITE" id="PS50071"/>
    </source>
</evidence>
<accession>A0A915L9T5</accession>
<comment type="subcellular location">
    <subcellularLocation>
        <location evidence="1 6 7">Nucleus</location>
    </subcellularLocation>
</comment>
<proteinExistence type="predicted"/>
<dbReference type="SUPFAM" id="SSF46689">
    <property type="entry name" value="Homeodomain-like"/>
    <property type="match status" value="1"/>
</dbReference>
<evidence type="ECO:0000256" key="8">
    <source>
        <dbReference type="SAM" id="MobiDB-lite"/>
    </source>
</evidence>
<organism evidence="10 11">
    <name type="scientific">Romanomermis culicivorax</name>
    <name type="common">Nematode worm</name>
    <dbReference type="NCBI Taxonomy" id="13658"/>
    <lineage>
        <taxon>Eukaryota</taxon>
        <taxon>Metazoa</taxon>
        <taxon>Ecdysozoa</taxon>
        <taxon>Nematoda</taxon>
        <taxon>Enoplea</taxon>
        <taxon>Dorylaimia</taxon>
        <taxon>Mermithida</taxon>
        <taxon>Mermithoidea</taxon>
        <taxon>Mermithidae</taxon>
        <taxon>Romanomermis</taxon>
    </lineage>
</organism>
<evidence type="ECO:0000256" key="7">
    <source>
        <dbReference type="RuleBase" id="RU000682"/>
    </source>
</evidence>
<evidence type="ECO:0000256" key="1">
    <source>
        <dbReference type="ARBA" id="ARBA00004123"/>
    </source>
</evidence>
<keyword evidence="5 6" id="KW-0539">Nucleus</keyword>
<protein>
    <submittedName>
        <fullName evidence="11">Homeobox domain-containing protein</fullName>
    </submittedName>
</protein>
<dbReference type="PANTHER" id="PTHR45921">
    <property type="entry name" value="IP01054P"/>
    <property type="match status" value="1"/>
</dbReference>
<evidence type="ECO:0000256" key="3">
    <source>
        <dbReference type="ARBA" id="ARBA00023125"/>
    </source>
</evidence>
<reference evidence="11" key="1">
    <citation type="submission" date="2022-11" db="UniProtKB">
        <authorList>
            <consortium name="WormBaseParasite"/>
        </authorList>
    </citation>
    <scope>IDENTIFICATION</scope>
</reference>
<sequence>MVDSKKNRLKFSIDQILNGKYERRHVSNGNNNSAFQIYDSRKENEEIINRKYRQENKETHNNHSFKDGISNALNCNENDRCASSSSSSSSPPSSAGSPAPIFKNLPRPTVAPLTPFARPPPPNVFLIPNENSGAILSAASSSKNRPWQSGNIENSKIWSSIKESVVKFPLIQHPRRIGHPFQSRAPPKHKKPRTSFTKSQINELEKRFVDQKYLASAERTALAKILRMTDGQVKTWFQNRRTKWRRQAAEEKEQERQAVCKYLSNSPYLLNAVNSPSYYARPDVSI</sequence>
<name>A0A915L9T5_ROMCU</name>
<feature type="domain" description="Homeobox" evidence="9">
    <location>
        <begin position="187"/>
        <end position="247"/>
    </location>
</feature>
<dbReference type="GO" id="GO:0005634">
    <property type="term" value="C:nucleus"/>
    <property type="evidence" value="ECO:0007669"/>
    <property type="project" value="UniProtKB-SubCell"/>
</dbReference>
<evidence type="ECO:0000313" key="10">
    <source>
        <dbReference type="Proteomes" id="UP000887565"/>
    </source>
</evidence>
<feature type="compositionally biased region" description="Low complexity" evidence="8">
    <location>
        <begin position="82"/>
        <end position="100"/>
    </location>
</feature>
<keyword evidence="4 6" id="KW-0371">Homeobox</keyword>
<dbReference type="AlphaFoldDB" id="A0A915L9T5"/>
<evidence type="ECO:0000256" key="4">
    <source>
        <dbReference type="ARBA" id="ARBA00023155"/>
    </source>
</evidence>
<feature type="region of interest" description="Disordered" evidence="8">
    <location>
        <begin position="79"/>
        <end position="103"/>
    </location>
</feature>
<evidence type="ECO:0000256" key="2">
    <source>
        <dbReference type="ARBA" id="ARBA00022473"/>
    </source>
</evidence>
<keyword evidence="10" id="KW-1185">Reference proteome</keyword>
<dbReference type="GO" id="GO:0000978">
    <property type="term" value="F:RNA polymerase II cis-regulatory region sequence-specific DNA binding"/>
    <property type="evidence" value="ECO:0007669"/>
    <property type="project" value="TreeGrafter"/>
</dbReference>
<dbReference type="PROSITE" id="PS50071">
    <property type="entry name" value="HOMEOBOX_2"/>
    <property type="match status" value="1"/>
</dbReference>
<dbReference type="Pfam" id="PF00046">
    <property type="entry name" value="Homeodomain"/>
    <property type="match status" value="1"/>
</dbReference>
<evidence type="ECO:0000256" key="6">
    <source>
        <dbReference type="PROSITE-ProRule" id="PRU00108"/>
    </source>
</evidence>
<dbReference type="FunFam" id="1.10.10.60:FF:000040">
    <property type="entry name" value="T-cell leukemia homeobox protein 3"/>
    <property type="match status" value="1"/>
</dbReference>
<feature type="DNA-binding region" description="Homeobox" evidence="6">
    <location>
        <begin position="189"/>
        <end position="248"/>
    </location>
</feature>
<dbReference type="PROSITE" id="PS00027">
    <property type="entry name" value="HOMEOBOX_1"/>
    <property type="match status" value="1"/>
</dbReference>
<dbReference type="Gene3D" id="1.10.10.60">
    <property type="entry name" value="Homeodomain-like"/>
    <property type="match status" value="1"/>
</dbReference>
<keyword evidence="2" id="KW-0217">Developmental protein</keyword>
<keyword evidence="3 6" id="KW-0238">DNA-binding</keyword>
<dbReference type="WBParaSite" id="nRc.2.0.1.t47819-RA">
    <property type="protein sequence ID" value="nRc.2.0.1.t47819-RA"/>
    <property type="gene ID" value="nRc.2.0.1.g47819"/>
</dbReference>
<evidence type="ECO:0000313" key="11">
    <source>
        <dbReference type="WBParaSite" id="nRc.2.0.1.t47819-RA"/>
    </source>
</evidence>
<dbReference type="CDD" id="cd00086">
    <property type="entry name" value="homeodomain"/>
    <property type="match status" value="1"/>
</dbReference>
<dbReference type="SMART" id="SM00389">
    <property type="entry name" value="HOX"/>
    <property type="match status" value="1"/>
</dbReference>
<dbReference type="InterPro" id="IPR042247">
    <property type="entry name" value="TLX1/2/3"/>
</dbReference>
<dbReference type="Proteomes" id="UP000887565">
    <property type="component" value="Unplaced"/>
</dbReference>
<dbReference type="InterPro" id="IPR009057">
    <property type="entry name" value="Homeodomain-like_sf"/>
</dbReference>
<dbReference type="PANTHER" id="PTHR45921:SF6">
    <property type="entry name" value="C15"/>
    <property type="match status" value="1"/>
</dbReference>